<organism evidence="1 2">
    <name type="scientific">Gloeocapsopsis crepidinum LEGE 06123</name>
    <dbReference type="NCBI Taxonomy" id="588587"/>
    <lineage>
        <taxon>Bacteria</taxon>
        <taxon>Bacillati</taxon>
        <taxon>Cyanobacteriota</taxon>
        <taxon>Cyanophyceae</taxon>
        <taxon>Oscillatoriophycideae</taxon>
        <taxon>Chroococcales</taxon>
        <taxon>Chroococcaceae</taxon>
        <taxon>Gloeocapsopsis</taxon>
    </lineage>
</organism>
<evidence type="ECO:0000313" key="1">
    <source>
        <dbReference type="EMBL" id="MBE9191103.1"/>
    </source>
</evidence>
<dbReference type="EMBL" id="JADEWN010000026">
    <property type="protein sequence ID" value="MBE9191103.1"/>
    <property type="molecule type" value="Genomic_DNA"/>
</dbReference>
<sequence length="226" mass="26919">MHKHYLAYNVDGFDRVGRCQNQYSKDYFWEIQLCPGLMVEFIEDDYHRCLNKENHHDDSMTVLVSKFYLSGVHQVLTPGIKGVKEDYEEKAGYNYLFFLPDIKEIEISPANQRLQFLRIFLELDLFRSFSTDFDILPAALQLLKEDNSAPRFHQAVGRITAKMRDTLWEILNCPYHGMMKRMYLESKTLELLVLQLNQWNDDRNSTLTPTLQREDIERPYHAREIW</sequence>
<dbReference type="PANTHER" id="PTHR47893">
    <property type="entry name" value="REGULATORY PROTEIN PCHR"/>
    <property type="match status" value="1"/>
</dbReference>
<dbReference type="Proteomes" id="UP000651156">
    <property type="component" value="Unassembled WGS sequence"/>
</dbReference>
<comment type="caution">
    <text evidence="1">The sequence shown here is derived from an EMBL/GenBank/DDBJ whole genome shotgun (WGS) entry which is preliminary data.</text>
</comment>
<evidence type="ECO:0000313" key="2">
    <source>
        <dbReference type="Proteomes" id="UP000651156"/>
    </source>
</evidence>
<reference evidence="1 2" key="1">
    <citation type="submission" date="2020-10" db="EMBL/GenBank/DDBJ databases">
        <authorList>
            <person name="Castelo-Branco R."/>
            <person name="Eusebio N."/>
            <person name="Adriana R."/>
            <person name="Vieira A."/>
            <person name="Brugerolle De Fraissinette N."/>
            <person name="Rezende De Castro R."/>
            <person name="Schneider M.P."/>
            <person name="Vasconcelos V."/>
            <person name="Leao P.N."/>
        </authorList>
    </citation>
    <scope>NUCLEOTIDE SEQUENCE [LARGE SCALE GENOMIC DNA]</scope>
    <source>
        <strain evidence="1 2">LEGE 06123</strain>
    </source>
</reference>
<dbReference type="RefSeq" id="WP_193932261.1">
    <property type="nucleotide sequence ID" value="NZ_CAWPMZ010000052.1"/>
</dbReference>
<name>A0ABR9US41_9CHRO</name>
<proteinExistence type="predicted"/>
<keyword evidence="2" id="KW-1185">Reference proteome</keyword>
<gene>
    <name evidence="1" type="ORF">IQ230_12205</name>
</gene>
<dbReference type="PANTHER" id="PTHR47893:SF1">
    <property type="entry name" value="REGULATORY PROTEIN PCHR"/>
    <property type="match status" value="1"/>
</dbReference>
<dbReference type="InterPro" id="IPR053142">
    <property type="entry name" value="PchR_regulatory_protein"/>
</dbReference>
<accession>A0ABR9US41</accession>
<protein>
    <submittedName>
        <fullName evidence="1">Uncharacterized protein</fullName>
    </submittedName>
</protein>